<evidence type="ECO:0000313" key="9">
    <source>
        <dbReference type="Proteomes" id="UP000051568"/>
    </source>
</evidence>
<keyword evidence="3 5" id="KW-0698">rRNA processing</keyword>
<comment type="subcellular location">
    <subcellularLocation>
        <location evidence="5">Cytoplasm</location>
    </subcellularLocation>
</comment>
<dbReference type="InterPro" id="IPR011033">
    <property type="entry name" value="PRC_barrel-like_sf"/>
</dbReference>
<accession>A0A0R2J100</accession>
<dbReference type="InterPro" id="IPR027275">
    <property type="entry name" value="PRC-brl_dom"/>
</dbReference>
<keyword evidence="4 5" id="KW-0143">Chaperone</keyword>
<evidence type="ECO:0000259" key="7">
    <source>
        <dbReference type="Pfam" id="PF05239"/>
    </source>
</evidence>
<evidence type="ECO:0000256" key="5">
    <source>
        <dbReference type="HAMAP-Rule" id="MF_00014"/>
    </source>
</evidence>
<protein>
    <recommendedName>
        <fullName evidence="5">Ribosome maturation factor RimM</fullName>
    </recommendedName>
</protein>
<comment type="subunit">
    <text evidence="5">Binds ribosomal protein uS19.</text>
</comment>
<name>A0A0R2J100_9LACO</name>
<dbReference type="GO" id="GO:0006364">
    <property type="term" value="P:rRNA processing"/>
    <property type="evidence" value="ECO:0007669"/>
    <property type="project" value="UniProtKB-UniRule"/>
</dbReference>
<dbReference type="STRING" id="319652.IV80_GL000204"/>
<dbReference type="Pfam" id="PF05239">
    <property type="entry name" value="PRC"/>
    <property type="match status" value="1"/>
</dbReference>
<evidence type="ECO:0000256" key="3">
    <source>
        <dbReference type="ARBA" id="ARBA00022552"/>
    </source>
</evidence>
<dbReference type="InterPro" id="IPR036976">
    <property type="entry name" value="RimM_N_sf"/>
</dbReference>
<dbReference type="NCBIfam" id="TIGR02273">
    <property type="entry name" value="16S_RimM"/>
    <property type="match status" value="1"/>
</dbReference>
<dbReference type="InterPro" id="IPR011961">
    <property type="entry name" value="RimM"/>
</dbReference>
<sequence>MQYYKVGTIVNTHGIHGEVKVMVITDFAEDRFQVGKKLFLFAPQNETPVKTLEIAQVRQQKQVYFLRFVGLDSINDVERYKKFELKVSEDDRKVLGHDEFYYNDIIGLSVYDEQNQLLGKITEILSPGANDVWVVKRSGKKDLLLPYIHQVVKDVDLAHGRVTVDLLEGLES</sequence>
<evidence type="ECO:0000259" key="6">
    <source>
        <dbReference type="Pfam" id="PF01782"/>
    </source>
</evidence>
<dbReference type="PANTHER" id="PTHR33692">
    <property type="entry name" value="RIBOSOME MATURATION FACTOR RIMM"/>
    <property type="match status" value="1"/>
</dbReference>
<dbReference type="RefSeq" id="WP_057748203.1">
    <property type="nucleotide sequence ID" value="NZ_BJVH01000001.1"/>
</dbReference>
<keyword evidence="9" id="KW-1185">Reference proteome</keyword>
<proteinExistence type="inferred from homology"/>
<dbReference type="GO" id="GO:0005840">
    <property type="term" value="C:ribosome"/>
    <property type="evidence" value="ECO:0007669"/>
    <property type="project" value="InterPro"/>
</dbReference>
<keyword evidence="2 5" id="KW-0690">Ribosome biogenesis</keyword>
<comment type="caution">
    <text evidence="8">The sequence shown here is derived from an EMBL/GenBank/DDBJ whole genome shotgun (WGS) entry which is preliminary data.</text>
</comment>
<dbReference type="Pfam" id="PF01782">
    <property type="entry name" value="RimM"/>
    <property type="match status" value="1"/>
</dbReference>
<dbReference type="GO" id="GO:0043022">
    <property type="term" value="F:ribosome binding"/>
    <property type="evidence" value="ECO:0007669"/>
    <property type="project" value="InterPro"/>
</dbReference>
<evidence type="ECO:0000256" key="4">
    <source>
        <dbReference type="ARBA" id="ARBA00023186"/>
    </source>
</evidence>
<feature type="domain" description="RimM N-terminal" evidence="6">
    <location>
        <begin position="6"/>
        <end position="91"/>
    </location>
</feature>
<dbReference type="SUPFAM" id="SSF50447">
    <property type="entry name" value="Translation proteins"/>
    <property type="match status" value="1"/>
</dbReference>
<dbReference type="GO" id="GO:0005737">
    <property type="term" value="C:cytoplasm"/>
    <property type="evidence" value="ECO:0007669"/>
    <property type="project" value="UniProtKB-SubCell"/>
</dbReference>
<organism evidence="8 9">
    <name type="scientific">Pediococcus cellicola</name>
    <dbReference type="NCBI Taxonomy" id="319652"/>
    <lineage>
        <taxon>Bacteria</taxon>
        <taxon>Bacillati</taxon>
        <taxon>Bacillota</taxon>
        <taxon>Bacilli</taxon>
        <taxon>Lactobacillales</taxon>
        <taxon>Lactobacillaceae</taxon>
        <taxon>Pediococcus</taxon>
    </lineage>
</organism>
<evidence type="ECO:0000256" key="1">
    <source>
        <dbReference type="ARBA" id="ARBA00022490"/>
    </source>
</evidence>
<dbReference type="Gene3D" id="2.40.30.60">
    <property type="entry name" value="RimM"/>
    <property type="match status" value="1"/>
</dbReference>
<comment type="similarity">
    <text evidence="5">Belongs to the RimM family.</text>
</comment>
<dbReference type="Proteomes" id="UP000051568">
    <property type="component" value="Unassembled WGS sequence"/>
</dbReference>
<comment type="function">
    <text evidence="5">An accessory protein needed during the final step in the assembly of 30S ribosomal subunit, possibly for assembly of the head region. Essential for efficient processing of 16S rRNA. May be needed both before and after RbfA during the maturation of 16S rRNA. It has affinity for free ribosomal 30S subunits but not for 70S ribosomes.</text>
</comment>
<dbReference type="Gene3D" id="2.30.30.240">
    <property type="entry name" value="PRC-barrel domain"/>
    <property type="match status" value="1"/>
</dbReference>
<dbReference type="HAMAP" id="MF_00014">
    <property type="entry name" value="Ribosome_mat_RimM"/>
    <property type="match status" value="1"/>
</dbReference>
<gene>
    <name evidence="5" type="primary">rimM</name>
    <name evidence="8" type="ORF">IV80_GL000204</name>
</gene>
<feature type="domain" description="PRC-barrel" evidence="7">
    <location>
        <begin position="98"/>
        <end position="169"/>
    </location>
</feature>
<dbReference type="EMBL" id="JQBR01000001">
    <property type="protein sequence ID" value="KRN67661.1"/>
    <property type="molecule type" value="Genomic_DNA"/>
</dbReference>
<dbReference type="InterPro" id="IPR009000">
    <property type="entry name" value="Transl_B-barrel_sf"/>
</dbReference>
<evidence type="ECO:0000256" key="2">
    <source>
        <dbReference type="ARBA" id="ARBA00022517"/>
    </source>
</evidence>
<dbReference type="PATRIC" id="fig|319652.3.peg.206"/>
<dbReference type="OrthoDB" id="9810331at2"/>
<keyword evidence="1 5" id="KW-0963">Cytoplasm</keyword>
<comment type="domain">
    <text evidence="5">The PRC barrel domain binds ribosomal protein uS19.</text>
</comment>
<dbReference type="SUPFAM" id="SSF50346">
    <property type="entry name" value="PRC-barrel domain"/>
    <property type="match status" value="1"/>
</dbReference>
<evidence type="ECO:0000313" key="8">
    <source>
        <dbReference type="EMBL" id="KRN67661.1"/>
    </source>
</evidence>
<reference evidence="8 9" key="1">
    <citation type="journal article" date="2015" name="Genome Announc.">
        <title>Expanding the biotechnology potential of lactobacilli through comparative genomics of 213 strains and associated genera.</title>
        <authorList>
            <person name="Sun Z."/>
            <person name="Harris H.M."/>
            <person name="McCann A."/>
            <person name="Guo C."/>
            <person name="Argimon S."/>
            <person name="Zhang W."/>
            <person name="Yang X."/>
            <person name="Jeffery I.B."/>
            <person name="Cooney J.C."/>
            <person name="Kagawa T.F."/>
            <person name="Liu W."/>
            <person name="Song Y."/>
            <person name="Salvetti E."/>
            <person name="Wrobel A."/>
            <person name="Rasinkangas P."/>
            <person name="Parkhill J."/>
            <person name="Rea M.C."/>
            <person name="O'Sullivan O."/>
            <person name="Ritari J."/>
            <person name="Douillard F.P."/>
            <person name="Paul Ross R."/>
            <person name="Yang R."/>
            <person name="Briner A.E."/>
            <person name="Felis G.E."/>
            <person name="de Vos W.M."/>
            <person name="Barrangou R."/>
            <person name="Klaenhammer T.R."/>
            <person name="Caufield P.W."/>
            <person name="Cui Y."/>
            <person name="Zhang H."/>
            <person name="O'Toole P.W."/>
        </authorList>
    </citation>
    <scope>NUCLEOTIDE SEQUENCE [LARGE SCALE GENOMIC DNA]</scope>
    <source>
        <strain evidence="8 9">DSM 17757</strain>
    </source>
</reference>
<dbReference type="GO" id="GO:0042274">
    <property type="term" value="P:ribosomal small subunit biogenesis"/>
    <property type="evidence" value="ECO:0007669"/>
    <property type="project" value="UniProtKB-UniRule"/>
</dbReference>
<dbReference type="InterPro" id="IPR002676">
    <property type="entry name" value="RimM_N"/>
</dbReference>
<dbReference type="PANTHER" id="PTHR33692:SF1">
    <property type="entry name" value="RIBOSOME MATURATION FACTOR RIMM"/>
    <property type="match status" value="1"/>
</dbReference>
<dbReference type="AlphaFoldDB" id="A0A0R2J100"/>